<dbReference type="Proteomes" id="UP000518752">
    <property type="component" value="Unassembled WGS sequence"/>
</dbReference>
<evidence type="ECO:0000313" key="5">
    <source>
        <dbReference type="Proteomes" id="UP000518752"/>
    </source>
</evidence>
<organism evidence="4 5">
    <name type="scientific">Collybiopsis confluens</name>
    <dbReference type="NCBI Taxonomy" id="2823264"/>
    <lineage>
        <taxon>Eukaryota</taxon>
        <taxon>Fungi</taxon>
        <taxon>Dikarya</taxon>
        <taxon>Basidiomycota</taxon>
        <taxon>Agaricomycotina</taxon>
        <taxon>Agaricomycetes</taxon>
        <taxon>Agaricomycetidae</taxon>
        <taxon>Agaricales</taxon>
        <taxon>Marasmiineae</taxon>
        <taxon>Omphalotaceae</taxon>
        <taxon>Collybiopsis</taxon>
    </lineage>
</organism>
<dbReference type="AlphaFoldDB" id="A0A8H5HWW4"/>
<feature type="transmembrane region" description="Helical" evidence="2">
    <location>
        <begin position="60"/>
        <end position="77"/>
    </location>
</feature>
<evidence type="ECO:0000256" key="1">
    <source>
        <dbReference type="SAM" id="MobiDB-lite"/>
    </source>
</evidence>
<dbReference type="InterPro" id="IPR018823">
    <property type="entry name" value="ArAE_2_N"/>
</dbReference>
<feature type="region of interest" description="Disordered" evidence="1">
    <location>
        <begin position="14"/>
        <end position="34"/>
    </location>
</feature>
<evidence type="ECO:0000259" key="3">
    <source>
        <dbReference type="Pfam" id="PF10337"/>
    </source>
</evidence>
<feature type="transmembrane region" description="Helical" evidence="2">
    <location>
        <begin position="219"/>
        <end position="240"/>
    </location>
</feature>
<feature type="compositionally biased region" description="Acidic residues" evidence="1">
    <location>
        <begin position="654"/>
        <end position="669"/>
    </location>
</feature>
<feature type="region of interest" description="Disordered" evidence="1">
    <location>
        <begin position="625"/>
        <end position="671"/>
    </location>
</feature>
<feature type="compositionally biased region" description="Basic and acidic residues" evidence="1">
    <location>
        <begin position="637"/>
        <end position="653"/>
    </location>
</feature>
<dbReference type="Pfam" id="PF10337">
    <property type="entry name" value="ArAE_2_N"/>
    <property type="match status" value="1"/>
</dbReference>
<feature type="transmembrane region" description="Helical" evidence="2">
    <location>
        <begin position="112"/>
        <end position="135"/>
    </location>
</feature>
<name>A0A8H5HWW4_9AGAR</name>
<proteinExistence type="predicted"/>
<gene>
    <name evidence="4" type="ORF">D9757_003093</name>
</gene>
<evidence type="ECO:0000313" key="4">
    <source>
        <dbReference type="EMBL" id="KAF5391062.1"/>
    </source>
</evidence>
<sequence>MTEKRPRTKLVLTIKTDSQSSEEGRKSSPSPKSRQHTLQWYWPSYLAWIPSNWTWEKIRLAIRCAVAAWVSSLLFIIPTVQVWIGQASFLLLISAFLSPPAEPLPAVFERELLILILVSATWGWCCLGMLLANLARSNSDPSVPLSTAINSGGKYVEAGPSVILAIFIFIGSGALLYLRAHQGPGPYLFAVIFSSICLITNLTTSSLIPYPYYSLGRAILIPLVFHSIIAVLSSVLIFPTSLSSNFTRRMAAVISPLDQATLIHITLLQNTPSGDCVAEFKRNIDTLAETISQSEAALGPLAQVARLLPTEVVYSRFSPRDWRPLQNLSRRIASRANGMMIYFDIIDPTRERFPTTPATTRHASPVSTRPGTPIAKHAEPLHHHHLSRLLHLQNWHLHHHRSTPAVPVGVFESLRYLDIEAHVFHDKSAEAHTVRMHALLQHSCTPLLEACQSATTCIHSWLSRASDEGDVWKLSWKTLASFINADAKRERRVKDKQMYGDEIRTVRSRLLEELDKFEKVGRMNVIEPYSDVFSQDAAAAEEPSEHLFPDPLPSHRYLFNCYVYQYHLMRYADMLGELLDHVIRLETRPERRHRRFWMPLKSVRVFLKWITDVWAFHDGVGRSTGFGEGQGEEEDPDRVQHVDGDRRNSRSELSDEAIIDEEGEGDDEDHMYGMPLPYPKRRDPDALPPDNVWEVIGGWIYKHVAGMMSGNALFAVKAAVLTTLMSLPSFLKGSAQFAYSKYP</sequence>
<dbReference type="OrthoDB" id="2274698at2759"/>
<feature type="domain" description="Putative ER transporter 6TM N-terminal" evidence="3">
    <location>
        <begin position="48"/>
        <end position="527"/>
    </location>
</feature>
<keyword evidence="2" id="KW-1133">Transmembrane helix</keyword>
<dbReference type="PANTHER" id="PTHR37994">
    <property type="entry name" value="ARAE_2_N DOMAIN-CONTAINING PROTEIN-RELATED"/>
    <property type="match status" value="1"/>
</dbReference>
<keyword evidence="2" id="KW-0472">Membrane</keyword>
<feature type="compositionally biased region" description="Polar residues" evidence="1">
    <location>
        <begin position="15"/>
        <end position="34"/>
    </location>
</feature>
<protein>
    <recommendedName>
        <fullName evidence="3">Putative ER transporter 6TM N-terminal domain-containing protein</fullName>
    </recommendedName>
</protein>
<feature type="transmembrane region" description="Helical" evidence="2">
    <location>
        <begin position="155"/>
        <end position="178"/>
    </location>
</feature>
<reference evidence="4 5" key="1">
    <citation type="journal article" date="2020" name="ISME J.">
        <title>Uncovering the hidden diversity of litter-decomposition mechanisms in mushroom-forming fungi.</title>
        <authorList>
            <person name="Floudas D."/>
            <person name="Bentzer J."/>
            <person name="Ahren D."/>
            <person name="Johansson T."/>
            <person name="Persson P."/>
            <person name="Tunlid A."/>
        </authorList>
    </citation>
    <scope>NUCLEOTIDE SEQUENCE [LARGE SCALE GENOMIC DNA]</scope>
    <source>
        <strain evidence="4 5">CBS 406.79</strain>
    </source>
</reference>
<keyword evidence="5" id="KW-1185">Reference proteome</keyword>
<comment type="caution">
    <text evidence="4">The sequence shown here is derived from an EMBL/GenBank/DDBJ whole genome shotgun (WGS) entry which is preliminary data.</text>
</comment>
<keyword evidence="2" id="KW-0812">Transmembrane</keyword>
<accession>A0A8H5HWW4</accession>
<evidence type="ECO:0000256" key="2">
    <source>
        <dbReference type="SAM" id="Phobius"/>
    </source>
</evidence>
<dbReference type="PANTHER" id="PTHR37994:SF1">
    <property type="entry name" value="ER TRANSPORTER 6TM N-TERMINAL DOMAIN-CONTAINING PROTEIN"/>
    <property type="match status" value="1"/>
</dbReference>
<dbReference type="EMBL" id="JAACJN010000011">
    <property type="protein sequence ID" value="KAF5391062.1"/>
    <property type="molecule type" value="Genomic_DNA"/>
</dbReference>
<feature type="transmembrane region" description="Helical" evidence="2">
    <location>
        <begin position="187"/>
        <end position="213"/>
    </location>
</feature>